<sequence length="20" mass="2356">MLQRPCNSLYLTLITKTCEQ</sequence>
<reference evidence="1" key="1">
    <citation type="submission" date="2014-11" db="EMBL/GenBank/DDBJ databases">
        <authorList>
            <person name="Amaro Gonzalez C."/>
        </authorList>
    </citation>
    <scope>NUCLEOTIDE SEQUENCE</scope>
</reference>
<organism evidence="1">
    <name type="scientific">Anguilla anguilla</name>
    <name type="common">European freshwater eel</name>
    <name type="synonym">Muraena anguilla</name>
    <dbReference type="NCBI Taxonomy" id="7936"/>
    <lineage>
        <taxon>Eukaryota</taxon>
        <taxon>Metazoa</taxon>
        <taxon>Chordata</taxon>
        <taxon>Craniata</taxon>
        <taxon>Vertebrata</taxon>
        <taxon>Euteleostomi</taxon>
        <taxon>Actinopterygii</taxon>
        <taxon>Neopterygii</taxon>
        <taxon>Teleostei</taxon>
        <taxon>Anguilliformes</taxon>
        <taxon>Anguillidae</taxon>
        <taxon>Anguilla</taxon>
    </lineage>
</organism>
<evidence type="ECO:0000313" key="1">
    <source>
        <dbReference type="EMBL" id="JAH63897.1"/>
    </source>
</evidence>
<accession>A0A0E9UDQ1</accession>
<dbReference type="AlphaFoldDB" id="A0A0E9UDQ1"/>
<proteinExistence type="predicted"/>
<reference evidence="1" key="2">
    <citation type="journal article" date="2015" name="Fish Shellfish Immunol.">
        <title>Early steps in the European eel (Anguilla anguilla)-Vibrio vulnificus interaction in the gills: Role of the RtxA13 toxin.</title>
        <authorList>
            <person name="Callol A."/>
            <person name="Pajuelo D."/>
            <person name="Ebbesson L."/>
            <person name="Teles M."/>
            <person name="MacKenzie S."/>
            <person name="Amaro C."/>
        </authorList>
    </citation>
    <scope>NUCLEOTIDE SEQUENCE</scope>
</reference>
<dbReference type="EMBL" id="GBXM01044680">
    <property type="protein sequence ID" value="JAH63897.1"/>
    <property type="molecule type" value="Transcribed_RNA"/>
</dbReference>
<protein>
    <submittedName>
        <fullName evidence="1">Uncharacterized protein</fullName>
    </submittedName>
</protein>
<name>A0A0E9UDQ1_ANGAN</name>